<dbReference type="EMBL" id="JAENIM010000045">
    <property type="protein sequence ID" value="MBK1792370.1"/>
    <property type="molecule type" value="Genomic_DNA"/>
</dbReference>
<dbReference type="Proteomes" id="UP000624703">
    <property type="component" value="Unassembled WGS sequence"/>
</dbReference>
<keyword evidence="1" id="KW-0732">Signal</keyword>
<evidence type="ECO:0000313" key="2">
    <source>
        <dbReference type="EMBL" id="MBK1792370.1"/>
    </source>
</evidence>
<proteinExistence type="predicted"/>
<keyword evidence="3" id="KW-1185">Reference proteome</keyword>
<feature type="signal peptide" evidence="1">
    <location>
        <begin position="1"/>
        <end position="20"/>
    </location>
</feature>
<name>A0A8J7SMY6_9BACT</name>
<dbReference type="RefSeq" id="WP_200312384.1">
    <property type="nucleotide sequence ID" value="NZ_JAENIM010000045.1"/>
</dbReference>
<protein>
    <recommendedName>
        <fullName evidence="4">Outer membrane protein beta-barrel domain-containing protein</fullName>
    </recommendedName>
</protein>
<evidence type="ECO:0000313" key="3">
    <source>
        <dbReference type="Proteomes" id="UP000624703"/>
    </source>
</evidence>
<dbReference type="PROSITE" id="PS51257">
    <property type="entry name" value="PROKAR_LIPOPROTEIN"/>
    <property type="match status" value="1"/>
</dbReference>
<sequence>MKKLFALNTLFLASACASFAGSASTEIAPVMEVAPPADPWEFKIAPYAMLPTLSGEFNLDGSSGGGGGGISLPNGNGDTEWQFGVPLAFEFGRDKWGIGFEVFWLNYSGEGDVNIPIVKRFIDTVGFDLDLLHTKTFLYYNLYQNPQSKLDLYAGANIIHVDLELGYDGRISNSGQTDNTWVDPMIGLRLAHQIHGKWFLDARGEVGGGTSRSGVTWDVTAAIRYQQNQCWSYMAGYRSIRLDFSSDSFLYEVDMKGPVLGVQYIF</sequence>
<accession>A0A8J7SMY6</accession>
<organism evidence="2 3">
    <name type="scientific">Persicirhabdus sediminis</name>
    <dbReference type="NCBI Taxonomy" id="454144"/>
    <lineage>
        <taxon>Bacteria</taxon>
        <taxon>Pseudomonadati</taxon>
        <taxon>Verrucomicrobiota</taxon>
        <taxon>Verrucomicrobiia</taxon>
        <taxon>Verrucomicrobiales</taxon>
        <taxon>Verrucomicrobiaceae</taxon>
        <taxon>Persicirhabdus</taxon>
    </lineage>
</organism>
<comment type="caution">
    <text evidence="2">The sequence shown here is derived from an EMBL/GenBank/DDBJ whole genome shotgun (WGS) entry which is preliminary data.</text>
</comment>
<dbReference type="InterPro" id="IPR011250">
    <property type="entry name" value="OMP/PagP_B-barrel"/>
</dbReference>
<evidence type="ECO:0000256" key="1">
    <source>
        <dbReference type="SAM" id="SignalP"/>
    </source>
</evidence>
<evidence type="ECO:0008006" key="4">
    <source>
        <dbReference type="Google" id="ProtNLM"/>
    </source>
</evidence>
<reference evidence="2" key="1">
    <citation type="submission" date="2021-01" db="EMBL/GenBank/DDBJ databases">
        <title>Modified the classification status of verrucomicrobia.</title>
        <authorList>
            <person name="Feng X."/>
        </authorList>
    </citation>
    <scope>NUCLEOTIDE SEQUENCE</scope>
    <source>
        <strain evidence="2">_KCTC 22039</strain>
    </source>
</reference>
<feature type="chain" id="PRO_5035288042" description="Outer membrane protein beta-barrel domain-containing protein" evidence="1">
    <location>
        <begin position="21"/>
        <end position="266"/>
    </location>
</feature>
<dbReference type="SUPFAM" id="SSF56925">
    <property type="entry name" value="OMPA-like"/>
    <property type="match status" value="1"/>
</dbReference>
<gene>
    <name evidence="2" type="ORF">JIN82_14495</name>
</gene>
<dbReference type="AlphaFoldDB" id="A0A8J7SMY6"/>